<dbReference type="SMART" id="SM00338">
    <property type="entry name" value="BRLZ"/>
    <property type="match status" value="1"/>
</dbReference>
<keyword evidence="4" id="KW-0539">Nucleus</keyword>
<evidence type="ECO:0000313" key="9">
    <source>
        <dbReference type="Proteomes" id="UP000004995"/>
    </source>
</evidence>
<keyword evidence="5" id="KW-0175">Coiled coil</keyword>
<evidence type="ECO:0000256" key="4">
    <source>
        <dbReference type="ARBA" id="ARBA00023242"/>
    </source>
</evidence>
<keyword evidence="2" id="KW-0238">DNA-binding</keyword>
<dbReference type="InterPro" id="IPR046347">
    <property type="entry name" value="bZIP_sf"/>
</dbReference>
<dbReference type="Pfam" id="PF00170">
    <property type="entry name" value="bZIP_1"/>
    <property type="match status" value="1"/>
</dbReference>
<dbReference type="InterPro" id="IPR004827">
    <property type="entry name" value="bZIP"/>
</dbReference>
<dbReference type="GO" id="GO:0005634">
    <property type="term" value="C:nucleus"/>
    <property type="evidence" value="ECO:0000318"/>
    <property type="project" value="GO_Central"/>
</dbReference>
<dbReference type="AlphaFoldDB" id="K4A0N9"/>
<feature type="domain" description="BZIP" evidence="7">
    <location>
        <begin position="192"/>
        <end position="237"/>
    </location>
</feature>
<evidence type="ECO:0000256" key="6">
    <source>
        <dbReference type="SAM" id="MobiDB-lite"/>
    </source>
</evidence>
<name>K4A0N9_SETIT</name>
<dbReference type="PROSITE" id="PS50217">
    <property type="entry name" value="BZIP"/>
    <property type="match status" value="1"/>
</dbReference>
<evidence type="ECO:0000313" key="8">
    <source>
        <dbReference type="EnsemblPlants" id="KQL22345"/>
    </source>
</evidence>
<dbReference type="GO" id="GO:0045893">
    <property type="term" value="P:positive regulation of DNA-templated transcription"/>
    <property type="evidence" value="ECO:0000318"/>
    <property type="project" value="GO_Central"/>
</dbReference>
<feature type="region of interest" description="Disordered" evidence="6">
    <location>
        <begin position="162"/>
        <end position="191"/>
    </location>
</feature>
<organism evidence="8 9">
    <name type="scientific">Setaria italica</name>
    <name type="common">Foxtail millet</name>
    <name type="synonym">Panicum italicum</name>
    <dbReference type="NCBI Taxonomy" id="4555"/>
    <lineage>
        <taxon>Eukaryota</taxon>
        <taxon>Viridiplantae</taxon>
        <taxon>Streptophyta</taxon>
        <taxon>Embryophyta</taxon>
        <taxon>Tracheophyta</taxon>
        <taxon>Spermatophyta</taxon>
        <taxon>Magnoliopsida</taxon>
        <taxon>Liliopsida</taxon>
        <taxon>Poales</taxon>
        <taxon>Poaceae</taxon>
        <taxon>PACMAD clade</taxon>
        <taxon>Panicoideae</taxon>
        <taxon>Panicodae</taxon>
        <taxon>Paniceae</taxon>
        <taxon>Cenchrinae</taxon>
        <taxon>Setaria</taxon>
    </lineage>
</organism>
<evidence type="ECO:0000256" key="3">
    <source>
        <dbReference type="ARBA" id="ARBA00023163"/>
    </source>
</evidence>
<dbReference type="GO" id="GO:0000976">
    <property type="term" value="F:transcription cis-regulatory region binding"/>
    <property type="evidence" value="ECO:0000318"/>
    <property type="project" value="GO_Central"/>
</dbReference>
<dbReference type="GO" id="GO:0003700">
    <property type="term" value="F:DNA-binding transcription factor activity"/>
    <property type="evidence" value="ECO:0000318"/>
    <property type="project" value="GO_Central"/>
</dbReference>
<dbReference type="InParanoid" id="K4A0N9"/>
<feature type="coiled-coil region" evidence="5">
    <location>
        <begin position="203"/>
        <end position="272"/>
    </location>
</feature>
<evidence type="ECO:0000256" key="1">
    <source>
        <dbReference type="ARBA" id="ARBA00023015"/>
    </source>
</evidence>
<evidence type="ECO:0000259" key="7">
    <source>
        <dbReference type="PROSITE" id="PS50217"/>
    </source>
</evidence>
<accession>K4A0N9</accession>
<protein>
    <recommendedName>
        <fullName evidence="7">BZIP domain-containing protein</fullName>
    </recommendedName>
</protein>
<keyword evidence="3" id="KW-0804">Transcription</keyword>
<evidence type="ECO:0000256" key="5">
    <source>
        <dbReference type="SAM" id="Coils"/>
    </source>
</evidence>
<dbReference type="STRING" id="4555.K4A0N9"/>
<dbReference type="eggNOG" id="ENOG502R5B5">
    <property type="taxonomic scope" value="Eukaryota"/>
</dbReference>
<dbReference type="EMBL" id="AGNK02000657">
    <property type="status" value="NOT_ANNOTATED_CDS"/>
    <property type="molecule type" value="Genomic_DNA"/>
</dbReference>
<dbReference type="OMA" id="DFDTTEC"/>
<reference evidence="8" key="2">
    <citation type="submission" date="2018-08" db="UniProtKB">
        <authorList>
            <consortium name="EnsemblPlants"/>
        </authorList>
    </citation>
    <scope>IDENTIFICATION</scope>
    <source>
        <strain evidence="8">Yugu1</strain>
    </source>
</reference>
<keyword evidence="1" id="KW-0805">Transcription regulation</keyword>
<dbReference type="PANTHER" id="PTHR45764">
    <property type="entry name" value="BZIP TRANSCRIPTION FACTOR 44"/>
    <property type="match status" value="1"/>
</dbReference>
<reference evidence="9" key="1">
    <citation type="journal article" date="2012" name="Nat. Biotechnol.">
        <title>Reference genome sequence of the model plant Setaria.</title>
        <authorList>
            <person name="Bennetzen J.L."/>
            <person name="Schmutz J."/>
            <person name="Wang H."/>
            <person name="Percifield R."/>
            <person name="Hawkins J."/>
            <person name="Pontaroli A.C."/>
            <person name="Estep M."/>
            <person name="Feng L."/>
            <person name="Vaughn J.N."/>
            <person name="Grimwood J."/>
            <person name="Jenkins J."/>
            <person name="Barry K."/>
            <person name="Lindquist E."/>
            <person name="Hellsten U."/>
            <person name="Deshpande S."/>
            <person name="Wang X."/>
            <person name="Wu X."/>
            <person name="Mitros T."/>
            <person name="Triplett J."/>
            <person name="Yang X."/>
            <person name="Ye C.Y."/>
            <person name="Mauro-Herrera M."/>
            <person name="Wang L."/>
            <person name="Li P."/>
            <person name="Sharma M."/>
            <person name="Sharma R."/>
            <person name="Ronald P.C."/>
            <person name="Panaud O."/>
            <person name="Kellogg E.A."/>
            <person name="Brutnell T.P."/>
            <person name="Doust A.N."/>
            <person name="Tuskan G.A."/>
            <person name="Rokhsar D."/>
            <person name="Devos K.M."/>
        </authorList>
    </citation>
    <scope>NUCLEOTIDE SEQUENCE [LARGE SCALE GENOMIC DNA]</scope>
    <source>
        <strain evidence="9">cv. Yugu1</strain>
    </source>
</reference>
<dbReference type="PROSITE" id="PS00036">
    <property type="entry name" value="BZIP_BASIC"/>
    <property type="match status" value="1"/>
</dbReference>
<evidence type="ECO:0000256" key="2">
    <source>
        <dbReference type="ARBA" id="ARBA00023125"/>
    </source>
</evidence>
<dbReference type="HOGENOM" id="CLU_884526_0_0_1"/>
<dbReference type="SUPFAM" id="SSF57959">
    <property type="entry name" value="Leucine zipper domain"/>
    <property type="match status" value="1"/>
</dbReference>
<dbReference type="Proteomes" id="UP000004995">
    <property type="component" value="Unassembled WGS sequence"/>
</dbReference>
<dbReference type="Gramene" id="KQL22345">
    <property type="protein sequence ID" value="KQL22345"/>
    <property type="gene ID" value="SETIT_032429mg"/>
</dbReference>
<sequence length="315" mass="33580">PASAISRVLFTKLSRSIPSTWRPAKHPCPVPWLHRATGTRRGLLLFEQCIELSQVSSAGRKRRRSLHSVWSASPVDVAIAFGDRGESEVESSFLATASSTRPRTTMSLDEAMLLDLDFAGAPPGMDVAYGFGFDFDFDFDTAAASGASGGFDFDTTECGAAAGTGSGTTSPPVDASTKAGSSGVDDDDEEERLRRLKRKISNRESARRSRARRRQQAEDLERAAEELRAQRRALAARRDAAAARALAVRLDNARLGAEAGALRRRLREAQRQAVLLLALARAQMAPSAVGIGGGRALQVVPPQPAGGSATGMMTS</sequence>
<dbReference type="EnsemblPlants" id="KQL22345">
    <property type="protein sequence ID" value="KQL22345"/>
    <property type="gene ID" value="SETIT_032429mg"/>
</dbReference>
<dbReference type="PANTHER" id="PTHR45764:SF18">
    <property type="entry name" value="OS07G0124300 PROTEIN"/>
    <property type="match status" value="1"/>
</dbReference>
<keyword evidence="9" id="KW-1185">Reference proteome</keyword>
<proteinExistence type="predicted"/>
<dbReference type="Gene3D" id="1.20.5.170">
    <property type="match status" value="1"/>
</dbReference>